<dbReference type="OMA" id="WSILHSE"/>
<dbReference type="STRING" id="5865.A7AN39"/>
<sequence length="428" mass="49227">MEPEALNKLMQQEGTTYDSVSPTFSEWVGTGALDEQSGELLKQFESLNSVERCDFIKDNELVARVLLNATYATGPGLLRRYSLERLCDVCRVDNSMYTFLLATLNDRDVFEIYFDIATHESDRKIVEKALFLLSGFIAYGSGRFTQDQMLNSLRCVLDSKIEPAPKLYAIANLLEEEGNRSVVFANNDVLVLLKSCLQHETPANAQYKAVYCLWLYSRKPEYVDAMYDHGLVHAMCNLFCTTKIEKIVRVCIRLLKNLFDNMRCLELIIEKNVAQTLTLLEYDKWRDVELYDSIHQLHAVLEGKTSKMSNFERYVKEVDTGALKWSILHSEKFWALNYGQFEQDEFSVISKLVKLLYATDDPTTVAVACFDLGEFARLYHNGKAICQKFHVKDRVMELIGNRDREVAREAMLCAQKLMVQKWQQVCSS</sequence>
<dbReference type="EMBL" id="AAXT01000001">
    <property type="protein sequence ID" value="EDO07973.1"/>
    <property type="molecule type" value="Genomic_DNA"/>
</dbReference>
<organism evidence="8 9">
    <name type="scientific">Babesia bovis</name>
    <dbReference type="NCBI Taxonomy" id="5865"/>
    <lineage>
        <taxon>Eukaryota</taxon>
        <taxon>Sar</taxon>
        <taxon>Alveolata</taxon>
        <taxon>Apicomplexa</taxon>
        <taxon>Aconoidasida</taxon>
        <taxon>Piroplasmida</taxon>
        <taxon>Babesiidae</taxon>
        <taxon>Babesia</taxon>
    </lineage>
</organism>
<dbReference type="GO" id="GO:0000221">
    <property type="term" value="C:vacuolar proton-transporting V-type ATPase, V1 domain"/>
    <property type="evidence" value="ECO:0007669"/>
    <property type="project" value="UniProtKB-UniRule"/>
</dbReference>
<dbReference type="KEGG" id="bbo:BBOV_III004100"/>
<comment type="function">
    <text evidence="5">Subunit of the V1 complex of vacuolar(H+)-ATPase (V-ATPase), a multisubunit enzyme composed of a peripheral complex (V1) that hydrolyzes ATP and a membrane integral complex (V0) that translocates protons. V-ATPase is responsible for acidifying and maintaining the pH of intracellular compartments.</text>
</comment>
<dbReference type="VEuPathDB" id="PiroplasmaDB:BBOV_III004100"/>
<proteinExistence type="evidence at transcript level"/>
<dbReference type="GeneID" id="5479790"/>
<dbReference type="Gene3D" id="1.25.40.150">
    <property type="entry name" value="V-type ATPase, subunit H, C-terminal domain"/>
    <property type="match status" value="1"/>
</dbReference>
<evidence type="ECO:0000259" key="6">
    <source>
        <dbReference type="Pfam" id="PF11698"/>
    </source>
</evidence>
<dbReference type="PIRSF" id="PIRSF032184">
    <property type="entry name" value="ATPase_V1_H"/>
    <property type="match status" value="1"/>
</dbReference>
<dbReference type="Gene3D" id="1.25.10.10">
    <property type="entry name" value="Leucine-rich Repeat Variant"/>
    <property type="match status" value="1"/>
</dbReference>
<gene>
    <name evidence="7 8" type="ORF">BBOV_III004100</name>
</gene>
<dbReference type="InterPro" id="IPR011987">
    <property type="entry name" value="ATPase_V1-cplx_hsu_C"/>
</dbReference>
<evidence type="ECO:0000256" key="5">
    <source>
        <dbReference type="PIRNR" id="PIRNR032184"/>
    </source>
</evidence>
<comment type="subunit">
    <text evidence="5">V-ATPase is a heteromultimeric enzyme made up of two complexes: the ATP-hydrolytic V1 complex and the proton translocation V0 complex.</text>
</comment>
<dbReference type="RefSeq" id="XP_001611541.1">
    <property type="nucleotide sequence ID" value="XM_001611491.1"/>
</dbReference>
<dbReference type="eggNOG" id="KOG2759">
    <property type="taxonomic scope" value="Eukaryota"/>
</dbReference>
<evidence type="ECO:0000313" key="9">
    <source>
        <dbReference type="Proteomes" id="UP000002173"/>
    </source>
</evidence>
<keyword evidence="9" id="KW-1185">Reference proteome</keyword>
<comment type="similarity">
    <text evidence="1 5">Belongs to the V-ATPase H subunit family.</text>
</comment>
<evidence type="ECO:0000256" key="2">
    <source>
        <dbReference type="ARBA" id="ARBA00022448"/>
    </source>
</evidence>
<dbReference type="Pfam" id="PF11698">
    <property type="entry name" value="V-ATPase_H_C"/>
    <property type="match status" value="1"/>
</dbReference>
<dbReference type="PANTHER" id="PTHR10698:SF0">
    <property type="entry name" value="V-TYPE PROTON ATPASE SUBUNIT H"/>
    <property type="match status" value="1"/>
</dbReference>
<dbReference type="AlphaFoldDB" id="A7AN39"/>
<protein>
    <recommendedName>
        <fullName evidence="5">V-type proton ATPase subunit H</fullName>
    </recommendedName>
</protein>
<keyword evidence="4 5" id="KW-0406">Ion transport</keyword>
<feature type="domain" description="ATPase V1 complex subunit H C-terminal" evidence="6">
    <location>
        <begin position="307"/>
        <end position="422"/>
    </location>
</feature>
<reference evidence="8 9" key="1">
    <citation type="journal article" date="2007" name="PLoS Pathog.">
        <title>Genome sequence of Babesia bovis and comparative analysis of apicomplexan hemoprotozoa.</title>
        <authorList>
            <person name="Brayton K.A."/>
            <person name="Lau A.O.T."/>
            <person name="Herndon D.R."/>
            <person name="Hannick L."/>
            <person name="Kappmeyer L.S."/>
            <person name="Berens S.J."/>
            <person name="Bidwell S.L."/>
            <person name="Brown W.C."/>
            <person name="Crabtree J."/>
            <person name="Fadrosh D."/>
            <person name="Feldblum T."/>
            <person name="Forberger H.A."/>
            <person name="Haas B.J."/>
            <person name="Howell J.M."/>
            <person name="Khouri H."/>
            <person name="Koo H."/>
            <person name="Mann D.J."/>
            <person name="Norimine J."/>
            <person name="Paulsen I.T."/>
            <person name="Radune D."/>
            <person name="Ren Q."/>
            <person name="Smith R.K. Jr."/>
            <person name="Suarez C.E."/>
            <person name="White O."/>
            <person name="Wortman J.R."/>
            <person name="Knowles D.P. Jr."/>
            <person name="McElwain T.F."/>
            <person name="Nene V.M."/>
        </authorList>
    </citation>
    <scope>NUCLEOTIDE SEQUENCE [LARGE SCALE GENOMIC DNA]</scope>
    <source>
        <strain evidence="8">T2Bo</strain>
    </source>
</reference>
<dbReference type="GO" id="GO:0046961">
    <property type="term" value="F:proton-transporting ATPase activity, rotational mechanism"/>
    <property type="evidence" value="ECO:0007669"/>
    <property type="project" value="UniProtKB-UniRule"/>
</dbReference>
<dbReference type="InterPro" id="IPR004908">
    <property type="entry name" value="ATPase_V1-cplx_hsu"/>
</dbReference>
<evidence type="ECO:0000313" key="7">
    <source>
        <dbReference type="EMBL" id="BAN64975.1"/>
    </source>
</evidence>
<reference evidence="7" key="3">
    <citation type="journal article" date="2014" name="BMC Genomics">
        <title>The Babesia bovis gene and promoter model: an update from full-length EST analysis.</title>
        <authorList>
            <person name="Yamagishi J."/>
            <person name="Wakaguri H."/>
            <person name="Yokoyama N."/>
            <person name="Yamashita R."/>
            <person name="Suzuki Y."/>
            <person name="Xuan X."/>
            <person name="Igarashi I."/>
        </authorList>
    </citation>
    <scope>NUCLEOTIDE SEQUENCE</scope>
    <source>
        <strain evidence="7">Texas</strain>
    </source>
</reference>
<dbReference type="Pfam" id="PF03224">
    <property type="entry name" value="V-ATPase_H_N"/>
    <property type="match status" value="1"/>
</dbReference>
<evidence type="ECO:0000256" key="3">
    <source>
        <dbReference type="ARBA" id="ARBA00022781"/>
    </source>
</evidence>
<keyword evidence="3 5" id="KW-0375">Hydrogen ion transport</keyword>
<reference evidence="9" key="5">
    <citation type="journal article" date="2021" name="Int. J. Parasitol.">
        <title>Comparative analysis of gene expression between Babesia bovis blood stages and kinetes allowed by improved genome annotation.</title>
        <authorList>
            <person name="Ueti M.W."/>
            <person name="Johnson W.C."/>
            <person name="Kappmeyer L.S."/>
            <person name="Herndon D.R."/>
            <person name="Mousel M.R."/>
            <person name="Reif K.E."/>
            <person name="Taus N.S."/>
            <person name="Ifeonu O.O."/>
            <person name="Silva J.C."/>
            <person name="Suarez C.E."/>
            <person name="Brayton K.A."/>
        </authorList>
    </citation>
    <scope>NUCLEOTIDE SEQUENCE [LARGE SCALE GENOMIC DNA]</scope>
</reference>
<dbReference type="EMBL" id="AK441181">
    <property type="protein sequence ID" value="BAN64975.1"/>
    <property type="molecule type" value="mRNA"/>
</dbReference>
<dbReference type="InterPro" id="IPR038497">
    <property type="entry name" value="ATPase_V1-cplx_hsu_C_sf"/>
</dbReference>
<dbReference type="SUPFAM" id="SSF48371">
    <property type="entry name" value="ARM repeat"/>
    <property type="match status" value="1"/>
</dbReference>
<evidence type="ECO:0000313" key="8">
    <source>
        <dbReference type="EMBL" id="EDO07973.1"/>
    </source>
</evidence>
<name>A7AN39_BABBO</name>
<accession>A7AN39</accession>
<dbReference type="PANTHER" id="PTHR10698">
    <property type="entry name" value="V-TYPE PROTON ATPASE SUBUNIT H"/>
    <property type="match status" value="1"/>
</dbReference>
<dbReference type="InterPro" id="IPR016024">
    <property type="entry name" value="ARM-type_fold"/>
</dbReference>
<evidence type="ECO:0000256" key="1">
    <source>
        <dbReference type="ARBA" id="ARBA00008613"/>
    </source>
</evidence>
<reference evidence="9" key="4">
    <citation type="journal article" date="2020" name="Data Brief">
        <title>Transcriptome dataset of Babesia bovis life stages within vertebrate and invertebrate hosts.</title>
        <authorList>
            <person name="Ueti M.W."/>
            <person name="Johnson W.C."/>
            <person name="Kappmeyer L.S."/>
            <person name="Herndon D.R."/>
            <person name="Mousel M.R."/>
            <person name="Reif K.E."/>
            <person name="Taus N.S."/>
            <person name="Ifeonu O.O."/>
            <person name="Silva J.C."/>
            <person name="Suarez C.E."/>
            <person name="Brayton K.A."/>
        </authorList>
    </citation>
    <scope>NUCLEOTIDE SEQUENCE [LARGE SCALE GENOMIC DNA]</scope>
</reference>
<reference evidence="8" key="2">
    <citation type="submission" date="2007-08" db="EMBL/GenBank/DDBJ databases">
        <authorList>
            <person name="Nene V."/>
        </authorList>
    </citation>
    <scope>NUCLEOTIDE SEQUENCE</scope>
    <source>
        <strain evidence="8">T2Bo</strain>
    </source>
</reference>
<evidence type="ECO:0000256" key="4">
    <source>
        <dbReference type="ARBA" id="ARBA00023065"/>
    </source>
</evidence>
<dbReference type="Proteomes" id="UP000002173">
    <property type="component" value="Unassembled WGS sequence"/>
</dbReference>
<dbReference type="InterPro" id="IPR011989">
    <property type="entry name" value="ARM-like"/>
</dbReference>
<keyword evidence="2 5" id="KW-0813">Transport</keyword>
<dbReference type="FunCoup" id="A7AN39">
    <property type="interactions" value="215"/>
</dbReference>